<comment type="caution">
    <text evidence="1">The sequence shown here is derived from an EMBL/GenBank/DDBJ whole genome shotgun (WGS) entry which is preliminary data.</text>
</comment>
<reference evidence="1 2" key="1">
    <citation type="journal article" date="2021" name="Hortic Res">
        <title>Chromosome-scale assembly of the Dendrobium chrysotoxum genome enhances the understanding of orchid evolution.</title>
        <authorList>
            <person name="Zhang Y."/>
            <person name="Zhang G.Q."/>
            <person name="Zhang D."/>
            <person name="Liu X.D."/>
            <person name="Xu X.Y."/>
            <person name="Sun W.H."/>
            <person name="Yu X."/>
            <person name="Zhu X."/>
            <person name="Wang Z.W."/>
            <person name="Zhao X."/>
            <person name="Zhong W.Y."/>
            <person name="Chen H."/>
            <person name="Yin W.L."/>
            <person name="Huang T."/>
            <person name="Niu S.C."/>
            <person name="Liu Z.J."/>
        </authorList>
    </citation>
    <scope>NUCLEOTIDE SEQUENCE [LARGE SCALE GENOMIC DNA]</scope>
    <source>
        <strain evidence="1">Lindl</strain>
    </source>
</reference>
<evidence type="ECO:0000313" key="1">
    <source>
        <dbReference type="EMBL" id="KAH0464145.1"/>
    </source>
</evidence>
<proteinExistence type="predicted"/>
<organism evidence="1 2">
    <name type="scientific">Dendrobium chrysotoxum</name>
    <name type="common">Orchid</name>
    <dbReference type="NCBI Taxonomy" id="161865"/>
    <lineage>
        <taxon>Eukaryota</taxon>
        <taxon>Viridiplantae</taxon>
        <taxon>Streptophyta</taxon>
        <taxon>Embryophyta</taxon>
        <taxon>Tracheophyta</taxon>
        <taxon>Spermatophyta</taxon>
        <taxon>Magnoliopsida</taxon>
        <taxon>Liliopsida</taxon>
        <taxon>Asparagales</taxon>
        <taxon>Orchidaceae</taxon>
        <taxon>Epidendroideae</taxon>
        <taxon>Malaxideae</taxon>
        <taxon>Dendrobiinae</taxon>
        <taxon>Dendrobium</taxon>
    </lineage>
</organism>
<name>A0AAV7GQM4_DENCH</name>
<evidence type="ECO:0000313" key="2">
    <source>
        <dbReference type="Proteomes" id="UP000775213"/>
    </source>
</evidence>
<protein>
    <submittedName>
        <fullName evidence="1">Uncharacterized protein</fullName>
    </submittedName>
</protein>
<accession>A0AAV7GQM4</accession>
<dbReference type="AlphaFoldDB" id="A0AAV7GQM4"/>
<gene>
    <name evidence="1" type="ORF">IEQ34_006931</name>
</gene>
<sequence>MFSFSSFPILSEKKGYLALLENAASNVEDRRPRFCNSIDSDMAKIIAARGARVTILTTPVNATIIRSNINNSVHLYIIPISTAKFGLPDG</sequence>
<dbReference type="Proteomes" id="UP000775213">
    <property type="component" value="Unassembled WGS sequence"/>
</dbReference>
<dbReference type="EMBL" id="JAGFBR010000007">
    <property type="protein sequence ID" value="KAH0464145.1"/>
    <property type="molecule type" value="Genomic_DNA"/>
</dbReference>
<keyword evidence="2" id="KW-1185">Reference proteome</keyword>